<name>A0AAV7S3S7_PLEWA</name>
<proteinExistence type="predicted"/>
<protein>
    <submittedName>
        <fullName evidence="1">Uncharacterized protein</fullName>
    </submittedName>
</protein>
<reference evidence="1" key="1">
    <citation type="journal article" date="2022" name="bioRxiv">
        <title>Sequencing and chromosome-scale assembly of the giantPleurodeles waltlgenome.</title>
        <authorList>
            <person name="Brown T."/>
            <person name="Elewa A."/>
            <person name="Iarovenko S."/>
            <person name="Subramanian E."/>
            <person name="Araus A.J."/>
            <person name="Petzold A."/>
            <person name="Susuki M."/>
            <person name="Suzuki K.-i.T."/>
            <person name="Hayashi T."/>
            <person name="Toyoda A."/>
            <person name="Oliveira C."/>
            <person name="Osipova E."/>
            <person name="Leigh N.D."/>
            <person name="Simon A."/>
            <person name="Yun M.H."/>
        </authorList>
    </citation>
    <scope>NUCLEOTIDE SEQUENCE</scope>
    <source>
        <strain evidence="1">20211129_DDA</strain>
        <tissue evidence="1">Liver</tissue>
    </source>
</reference>
<evidence type="ECO:0000313" key="2">
    <source>
        <dbReference type="Proteomes" id="UP001066276"/>
    </source>
</evidence>
<accession>A0AAV7S3S7</accession>
<feature type="non-terminal residue" evidence="1">
    <location>
        <position position="52"/>
    </location>
</feature>
<sequence length="52" mass="5599">VSPLGYSSDNECKSSPEFLCTSLFDFCQGSTADCSRTPAKLQQSSKMTTSNI</sequence>
<keyword evidence="2" id="KW-1185">Reference proteome</keyword>
<organism evidence="1 2">
    <name type="scientific">Pleurodeles waltl</name>
    <name type="common">Iberian ribbed newt</name>
    <dbReference type="NCBI Taxonomy" id="8319"/>
    <lineage>
        <taxon>Eukaryota</taxon>
        <taxon>Metazoa</taxon>
        <taxon>Chordata</taxon>
        <taxon>Craniata</taxon>
        <taxon>Vertebrata</taxon>
        <taxon>Euteleostomi</taxon>
        <taxon>Amphibia</taxon>
        <taxon>Batrachia</taxon>
        <taxon>Caudata</taxon>
        <taxon>Salamandroidea</taxon>
        <taxon>Salamandridae</taxon>
        <taxon>Pleurodelinae</taxon>
        <taxon>Pleurodeles</taxon>
    </lineage>
</organism>
<dbReference type="EMBL" id="JANPWB010000009">
    <property type="protein sequence ID" value="KAJ1159282.1"/>
    <property type="molecule type" value="Genomic_DNA"/>
</dbReference>
<feature type="non-terminal residue" evidence="1">
    <location>
        <position position="1"/>
    </location>
</feature>
<comment type="caution">
    <text evidence="1">The sequence shown here is derived from an EMBL/GenBank/DDBJ whole genome shotgun (WGS) entry which is preliminary data.</text>
</comment>
<evidence type="ECO:0000313" key="1">
    <source>
        <dbReference type="EMBL" id="KAJ1159282.1"/>
    </source>
</evidence>
<dbReference type="AlphaFoldDB" id="A0AAV7S3S7"/>
<dbReference type="Proteomes" id="UP001066276">
    <property type="component" value="Chromosome 5"/>
</dbReference>
<gene>
    <name evidence="1" type="ORF">NDU88_011949</name>
</gene>